<dbReference type="Gramene" id="AUR62035871-RA">
    <property type="protein sequence ID" value="AUR62035871-RA:cds"/>
    <property type="gene ID" value="AUR62035871"/>
</dbReference>
<name>A0A803MVE4_CHEQI</name>
<evidence type="ECO:0000313" key="2">
    <source>
        <dbReference type="EnsemblPlants" id="AUR62035871-RA:cds"/>
    </source>
</evidence>
<feature type="compositionally biased region" description="Acidic residues" evidence="1">
    <location>
        <begin position="174"/>
        <end position="195"/>
    </location>
</feature>
<feature type="compositionally biased region" description="Basic residues" evidence="1">
    <location>
        <begin position="302"/>
        <end position="313"/>
    </location>
</feature>
<protein>
    <submittedName>
        <fullName evidence="2">Uncharacterized protein</fullName>
    </submittedName>
</protein>
<organism evidence="2 3">
    <name type="scientific">Chenopodium quinoa</name>
    <name type="common">Quinoa</name>
    <dbReference type="NCBI Taxonomy" id="63459"/>
    <lineage>
        <taxon>Eukaryota</taxon>
        <taxon>Viridiplantae</taxon>
        <taxon>Streptophyta</taxon>
        <taxon>Embryophyta</taxon>
        <taxon>Tracheophyta</taxon>
        <taxon>Spermatophyta</taxon>
        <taxon>Magnoliopsida</taxon>
        <taxon>eudicotyledons</taxon>
        <taxon>Gunneridae</taxon>
        <taxon>Pentapetalae</taxon>
        <taxon>Caryophyllales</taxon>
        <taxon>Chenopodiaceae</taxon>
        <taxon>Chenopodioideae</taxon>
        <taxon>Atripliceae</taxon>
        <taxon>Chenopodium</taxon>
    </lineage>
</organism>
<feature type="compositionally biased region" description="Polar residues" evidence="1">
    <location>
        <begin position="244"/>
        <end position="259"/>
    </location>
</feature>
<dbReference type="AlphaFoldDB" id="A0A803MVE4"/>
<feature type="region of interest" description="Disordered" evidence="1">
    <location>
        <begin position="174"/>
        <end position="208"/>
    </location>
</feature>
<reference evidence="2" key="1">
    <citation type="journal article" date="2017" name="Nature">
        <title>The genome of Chenopodium quinoa.</title>
        <authorList>
            <person name="Jarvis D.E."/>
            <person name="Ho Y.S."/>
            <person name="Lightfoot D.J."/>
            <person name="Schmoeckel S.M."/>
            <person name="Li B."/>
            <person name="Borm T.J.A."/>
            <person name="Ohyanagi H."/>
            <person name="Mineta K."/>
            <person name="Michell C.T."/>
            <person name="Saber N."/>
            <person name="Kharbatia N.M."/>
            <person name="Rupper R.R."/>
            <person name="Sharp A.R."/>
            <person name="Dally N."/>
            <person name="Boughton B.A."/>
            <person name="Woo Y.H."/>
            <person name="Gao G."/>
            <person name="Schijlen E.G.W.M."/>
            <person name="Guo X."/>
            <person name="Momin A.A."/>
            <person name="Negrao S."/>
            <person name="Al-Babili S."/>
            <person name="Gehring C."/>
            <person name="Roessner U."/>
            <person name="Jung C."/>
            <person name="Murphy K."/>
            <person name="Arold S.T."/>
            <person name="Gojobori T."/>
            <person name="van der Linden C.G."/>
            <person name="van Loo E.N."/>
            <person name="Jellen E.N."/>
            <person name="Maughan P.J."/>
            <person name="Tester M."/>
        </authorList>
    </citation>
    <scope>NUCLEOTIDE SEQUENCE [LARGE SCALE GENOMIC DNA]</scope>
    <source>
        <strain evidence="2">cv. PI 614886</strain>
    </source>
</reference>
<evidence type="ECO:0000313" key="3">
    <source>
        <dbReference type="Proteomes" id="UP000596660"/>
    </source>
</evidence>
<feature type="compositionally biased region" description="Polar residues" evidence="1">
    <location>
        <begin position="282"/>
        <end position="301"/>
    </location>
</feature>
<reference evidence="2" key="2">
    <citation type="submission" date="2021-03" db="UniProtKB">
        <authorList>
            <consortium name="EnsemblPlants"/>
        </authorList>
    </citation>
    <scope>IDENTIFICATION</scope>
</reference>
<feature type="region of interest" description="Disordered" evidence="1">
    <location>
        <begin position="229"/>
        <end position="313"/>
    </location>
</feature>
<dbReference type="Proteomes" id="UP000596660">
    <property type="component" value="Unplaced"/>
</dbReference>
<dbReference type="EnsemblPlants" id="AUR62035871-RA">
    <property type="protein sequence ID" value="AUR62035871-RA:cds"/>
    <property type="gene ID" value="AUR62035871"/>
</dbReference>
<accession>A0A803MVE4</accession>
<proteinExistence type="predicted"/>
<feature type="compositionally biased region" description="Basic residues" evidence="1">
    <location>
        <begin position="22"/>
        <end position="44"/>
    </location>
</feature>
<evidence type="ECO:0000256" key="1">
    <source>
        <dbReference type="SAM" id="MobiDB-lite"/>
    </source>
</evidence>
<keyword evidence="3" id="KW-1185">Reference proteome</keyword>
<feature type="compositionally biased region" description="Low complexity" evidence="1">
    <location>
        <begin position="270"/>
        <end position="281"/>
    </location>
</feature>
<feature type="region of interest" description="Disordered" evidence="1">
    <location>
        <begin position="1"/>
        <end position="62"/>
    </location>
</feature>
<sequence>MQLQQHAPVDDIDEGEQESEQKRKKKSAPKIQKPKKLPVKRKLHLHNDKETMPSQTTFSNAPVIQTQTNTSLEKPSNLKCNSGIALHKIPRTTTDRKKIVQTNKPMVDAMVVSESEFNKAVRRLEARDAQVGRTYETGETSRAAVEDDMDEGAEVEDYIGEGAVLEDFIGEGDELDNEMNEDAQLDDDMEEEEEIGCVQDTYDPYSSNCWQRGLYADETYFSRLYRNAAEQRKARAKNTAKKTSQSSKHSAPKSTSTANPPDPPRRFTRSSLQSLSQPHPSINTTQTSYEATQGPSSQPVTRTRKGNKGKNKV</sequence>
<feature type="compositionally biased region" description="Polar residues" evidence="1">
    <location>
        <begin position="52"/>
        <end position="62"/>
    </location>
</feature>